<dbReference type="InterPro" id="IPR037923">
    <property type="entry name" value="HTH-like"/>
</dbReference>
<proteinExistence type="predicted"/>
<accession>A0A1I5NZ68</accession>
<dbReference type="InterPro" id="IPR003313">
    <property type="entry name" value="AraC-bd"/>
</dbReference>
<dbReference type="OrthoDB" id="1266582at2"/>
<name>A0A1I5NZ68_9BACT</name>
<evidence type="ECO:0000256" key="1">
    <source>
        <dbReference type="ARBA" id="ARBA00023015"/>
    </source>
</evidence>
<evidence type="ECO:0000259" key="4">
    <source>
        <dbReference type="PROSITE" id="PS01124"/>
    </source>
</evidence>
<dbReference type="PANTHER" id="PTHR11019">
    <property type="entry name" value="HTH-TYPE TRANSCRIPTIONAL REGULATOR NIMR"/>
    <property type="match status" value="1"/>
</dbReference>
<organism evidence="5 6">
    <name type="scientific">Pseudarcicella hirudinis</name>
    <dbReference type="NCBI Taxonomy" id="1079859"/>
    <lineage>
        <taxon>Bacteria</taxon>
        <taxon>Pseudomonadati</taxon>
        <taxon>Bacteroidota</taxon>
        <taxon>Cytophagia</taxon>
        <taxon>Cytophagales</taxon>
        <taxon>Flectobacillaceae</taxon>
        <taxon>Pseudarcicella</taxon>
    </lineage>
</organism>
<keyword evidence="6" id="KW-1185">Reference proteome</keyword>
<dbReference type="Gene3D" id="1.10.10.60">
    <property type="entry name" value="Homeodomain-like"/>
    <property type="match status" value="2"/>
</dbReference>
<sequence>MKVEDYLIALDAEPDTCYVWHDKTENKYPIHKHKKGQLTYVEGGMAFFYSREKSYFLPSRHFVWVPPGMEHYFELRYPASVVRSIYFNFEGIEENDFYFKMGIYPVNNLLWEMILFTEKWKGDIGKDSQAYHFLITLKNILPEISQHPLPIAVPTTENERLRPVLIFIHRNISENLTISNVAARFGFSDRNLSRMFRADLDISFFQYLKLLRIVKAMEMLLQTKQTVSEIAYATGYDSISAFSNTFFQLTGRRPTDFRNL</sequence>
<dbReference type="PROSITE" id="PS01124">
    <property type="entry name" value="HTH_ARAC_FAMILY_2"/>
    <property type="match status" value="1"/>
</dbReference>
<keyword evidence="2 5" id="KW-0238">DNA-binding</keyword>
<evidence type="ECO:0000256" key="2">
    <source>
        <dbReference type="ARBA" id="ARBA00023125"/>
    </source>
</evidence>
<dbReference type="Pfam" id="PF12833">
    <property type="entry name" value="HTH_18"/>
    <property type="match status" value="1"/>
</dbReference>
<dbReference type="GO" id="GO:0003700">
    <property type="term" value="F:DNA-binding transcription factor activity"/>
    <property type="evidence" value="ECO:0007669"/>
    <property type="project" value="InterPro"/>
</dbReference>
<dbReference type="InterPro" id="IPR009057">
    <property type="entry name" value="Homeodomain-like_sf"/>
</dbReference>
<evidence type="ECO:0000256" key="3">
    <source>
        <dbReference type="ARBA" id="ARBA00023163"/>
    </source>
</evidence>
<dbReference type="InterPro" id="IPR018060">
    <property type="entry name" value="HTH_AraC"/>
</dbReference>
<dbReference type="RefSeq" id="WP_092012575.1">
    <property type="nucleotide sequence ID" value="NZ_FOXH01000002.1"/>
</dbReference>
<dbReference type="SMART" id="SM00342">
    <property type="entry name" value="HTH_ARAC"/>
    <property type="match status" value="1"/>
</dbReference>
<evidence type="ECO:0000313" key="5">
    <source>
        <dbReference type="EMBL" id="SFP27063.1"/>
    </source>
</evidence>
<keyword evidence="3" id="KW-0804">Transcription</keyword>
<feature type="domain" description="HTH araC/xylS-type" evidence="4">
    <location>
        <begin position="162"/>
        <end position="260"/>
    </location>
</feature>
<dbReference type="InterPro" id="IPR014710">
    <property type="entry name" value="RmlC-like_jellyroll"/>
</dbReference>
<dbReference type="Pfam" id="PF02311">
    <property type="entry name" value="AraC_binding"/>
    <property type="match status" value="1"/>
</dbReference>
<keyword evidence="1" id="KW-0805">Transcription regulation</keyword>
<reference evidence="5 6" key="1">
    <citation type="submission" date="2016-10" db="EMBL/GenBank/DDBJ databases">
        <authorList>
            <person name="de Groot N.N."/>
        </authorList>
    </citation>
    <scope>NUCLEOTIDE SEQUENCE [LARGE SCALE GENOMIC DNA]</scope>
    <source>
        <strain evidence="6">E92,LMG 26720,CCM 7988</strain>
    </source>
</reference>
<dbReference type="GO" id="GO:0043565">
    <property type="term" value="F:sequence-specific DNA binding"/>
    <property type="evidence" value="ECO:0007669"/>
    <property type="project" value="InterPro"/>
</dbReference>
<dbReference type="STRING" id="1079859.SAMN04515674_102190"/>
<dbReference type="SUPFAM" id="SSF51215">
    <property type="entry name" value="Regulatory protein AraC"/>
    <property type="match status" value="1"/>
</dbReference>
<dbReference type="Proteomes" id="UP000199306">
    <property type="component" value="Unassembled WGS sequence"/>
</dbReference>
<dbReference type="SUPFAM" id="SSF46689">
    <property type="entry name" value="Homeodomain-like"/>
    <property type="match status" value="2"/>
</dbReference>
<protein>
    <submittedName>
        <fullName evidence="5">AraC-type DNA-binding protein</fullName>
    </submittedName>
</protein>
<dbReference type="PANTHER" id="PTHR11019:SF199">
    <property type="entry name" value="HTH-TYPE TRANSCRIPTIONAL REGULATOR NIMR"/>
    <property type="match status" value="1"/>
</dbReference>
<dbReference type="AlphaFoldDB" id="A0A1I5NZ68"/>
<gene>
    <name evidence="5" type="ORF">SAMN04515674_102190</name>
</gene>
<dbReference type="EMBL" id="FOXH01000002">
    <property type="protein sequence ID" value="SFP27063.1"/>
    <property type="molecule type" value="Genomic_DNA"/>
</dbReference>
<evidence type="ECO:0000313" key="6">
    <source>
        <dbReference type="Proteomes" id="UP000199306"/>
    </source>
</evidence>
<dbReference type="Gene3D" id="2.60.120.10">
    <property type="entry name" value="Jelly Rolls"/>
    <property type="match status" value="1"/>
</dbReference>